<organism evidence="2 3">
    <name type="scientific">Tanacetum coccineum</name>
    <dbReference type="NCBI Taxonomy" id="301880"/>
    <lineage>
        <taxon>Eukaryota</taxon>
        <taxon>Viridiplantae</taxon>
        <taxon>Streptophyta</taxon>
        <taxon>Embryophyta</taxon>
        <taxon>Tracheophyta</taxon>
        <taxon>Spermatophyta</taxon>
        <taxon>Magnoliopsida</taxon>
        <taxon>eudicotyledons</taxon>
        <taxon>Gunneridae</taxon>
        <taxon>Pentapetalae</taxon>
        <taxon>asterids</taxon>
        <taxon>campanulids</taxon>
        <taxon>Asterales</taxon>
        <taxon>Asteraceae</taxon>
        <taxon>Asteroideae</taxon>
        <taxon>Anthemideae</taxon>
        <taxon>Anthemidinae</taxon>
        <taxon>Tanacetum</taxon>
    </lineage>
</organism>
<sequence>MDEAHTMKYSIHLGANKMYHDLRDMYCWPGMEKDVATYVKRLEEWTLQRLYMDKIVTRHGVHVSIISDQDGRFTLRSLVLWDEIGESRLIRPELVQETTDKVVLIKERLKAARDRQKSYADNSHTPLEFETVYNRATANLKLPLEEIKVDKTLCFFEELLEIWIGEVKKLKCSRILILKVCWNPKHGPEYTWE</sequence>
<gene>
    <name evidence="2" type="ORF">Tco_0729894</name>
</gene>
<reference evidence="2" key="2">
    <citation type="submission" date="2022-01" db="EMBL/GenBank/DDBJ databases">
        <authorList>
            <person name="Yamashiro T."/>
            <person name="Shiraishi A."/>
            <person name="Satake H."/>
            <person name="Nakayama K."/>
        </authorList>
    </citation>
    <scope>NUCLEOTIDE SEQUENCE</scope>
</reference>
<name>A0ABQ4YTB0_9ASTR</name>
<protein>
    <submittedName>
        <fullName evidence="2">Reverse transcriptase domain-containing protein</fullName>
    </submittedName>
</protein>
<keyword evidence="2" id="KW-0808">Transferase</keyword>
<evidence type="ECO:0000313" key="2">
    <source>
        <dbReference type="EMBL" id="GJS80013.1"/>
    </source>
</evidence>
<reference evidence="2" key="1">
    <citation type="journal article" date="2022" name="Int. J. Mol. Sci.">
        <title>Draft Genome of Tanacetum Coccineum: Genomic Comparison of Closely Related Tanacetum-Family Plants.</title>
        <authorList>
            <person name="Yamashiro T."/>
            <person name="Shiraishi A."/>
            <person name="Nakayama K."/>
            <person name="Satake H."/>
        </authorList>
    </citation>
    <scope>NUCLEOTIDE SEQUENCE</scope>
</reference>
<keyword evidence="2" id="KW-0695">RNA-directed DNA polymerase</keyword>
<accession>A0ABQ4YTB0</accession>
<comment type="caution">
    <text evidence="2">The sequence shown here is derived from an EMBL/GenBank/DDBJ whole genome shotgun (WGS) entry which is preliminary data.</text>
</comment>
<dbReference type="EMBL" id="BQNB010010640">
    <property type="protein sequence ID" value="GJS80013.1"/>
    <property type="molecule type" value="Genomic_DNA"/>
</dbReference>
<dbReference type="Gene3D" id="1.10.340.70">
    <property type="match status" value="1"/>
</dbReference>
<keyword evidence="2" id="KW-0548">Nucleotidyltransferase</keyword>
<dbReference type="InterPro" id="IPR041588">
    <property type="entry name" value="Integrase_H2C2"/>
</dbReference>
<dbReference type="Pfam" id="PF17921">
    <property type="entry name" value="Integrase_H2C2"/>
    <property type="match status" value="1"/>
</dbReference>
<keyword evidence="3" id="KW-1185">Reference proteome</keyword>
<feature type="domain" description="Integrase zinc-binding" evidence="1">
    <location>
        <begin position="2"/>
        <end position="41"/>
    </location>
</feature>
<evidence type="ECO:0000313" key="3">
    <source>
        <dbReference type="Proteomes" id="UP001151760"/>
    </source>
</evidence>
<dbReference type="Proteomes" id="UP001151760">
    <property type="component" value="Unassembled WGS sequence"/>
</dbReference>
<dbReference type="GO" id="GO:0003964">
    <property type="term" value="F:RNA-directed DNA polymerase activity"/>
    <property type="evidence" value="ECO:0007669"/>
    <property type="project" value="UniProtKB-KW"/>
</dbReference>
<proteinExistence type="predicted"/>
<evidence type="ECO:0000259" key="1">
    <source>
        <dbReference type="Pfam" id="PF17921"/>
    </source>
</evidence>